<dbReference type="Proteomes" id="UP000316639">
    <property type="component" value="Unassembled WGS sequence"/>
</dbReference>
<evidence type="ECO:0000256" key="1">
    <source>
        <dbReference type="SAM" id="MobiDB-lite"/>
    </source>
</evidence>
<proteinExistence type="predicted"/>
<reference evidence="2 3" key="1">
    <citation type="submission" date="2019-07" db="EMBL/GenBank/DDBJ databases">
        <title>Lentzea xizangensis sp. nov., isolated from Qinghai-Tibetan Plateau Soils.</title>
        <authorList>
            <person name="Huang J."/>
        </authorList>
    </citation>
    <scope>NUCLEOTIDE SEQUENCE [LARGE SCALE GENOMIC DNA]</scope>
    <source>
        <strain evidence="2 3">FXJ1.1311</strain>
    </source>
</reference>
<gene>
    <name evidence="2" type="ORF">FKR81_32000</name>
</gene>
<keyword evidence="3" id="KW-1185">Reference proteome</keyword>
<protein>
    <submittedName>
        <fullName evidence="2">Uncharacterized protein</fullName>
    </submittedName>
</protein>
<dbReference type="RefSeq" id="WP_146357690.1">
    <property type="nucleotide sequence ID" value="NZ_VOBR01000025.1"/>
</dbReference>
<feature type="region of interest" description="Disordered" evidence="1">
    <location>
        <begin position="1"/>
        <end position="26"/>
    </location>
</feature>
<evidence type="ECO:0000313" key="3">
    <source>
        <dbReference type="Proteomes" id="UP000316639"/>
    </source>
</evidence>
<name>A0A563EKT7_9PSEU</name>
<dbReference type="EMBL" id="VOBR01000025">
    <property type="protein sequence ID" value="TWP47583.1"/>
    <property type="molecule type" value="Genomic_DNA"/>
</dbReference>
<evidence type="ECO:0000313" key="2">
    <source>
        <dbReference type="EMBL" id="TWP47583.1"/>
    </source>
</evidence>
<comment type="caution">
    <text evidence="2">The sequence shown here is derived from an EMBL/GenBank/DDBJ whole genome shotgun (WGS) entry which is preliminary data.</text>
</comment>
<dbReference type="AlphaFoldDB" id="A0A563EKT7"/>
<organism evidence="2 3">
    <name type="scientific">Lentzea tibetensis</name>
    <dbReference type="NCBI Taxonomy" id="2591470"/>
    <lineage>
        <taxon>Bacteria</taxon>
        <taxon>Bacillati</taxon>
        <taxon>Actinomycetota</taxon>
        <taxon>Actinomycetes</taxon>
        <taxon>Pseudonocardiales</taxon>
        <taxon>Pseudonocardiaceae</taxon>
        <taxon>Lentzea</taxon>
    </lineage>
</organism>
<sequence>MGAGPIMPNGGVRPRNEIRAPGVEEPDEGPVKIALVLALFACFVTNVARRGQQPERAVPPSGARTRRA</sequence>
<accession>A0A563EKT7</accession>